<gene>
    <name evidence="1" type="ORF">QQF64_001809</name>
</gene>
<evidence type="ECO:0000313" key="1">
    <source>
        <dbReference type="EMBL" id="KAL1266134.1"/>
    </source>
</evidence>
<protein>
    <submittedName>
        <fullName evidence="1">Uncharacterized protein</fullName>
    </submittedName>
</protein>
<name>A0ABR3MND1_9TELE</name>
<proteinExistence type="predicted"/>
<sequence>MASPRLLLGEAGLFNNQHNVFSVLCVGTQTGESPPFHVHTAHSPPFLAHSLTLSPPANAQRTRSLSDRAGAPTGFCHRSERFDFGEMT</sequence>
<dbReference type="EMBL" id="JAYMGO010000010">
    <property type="protein sequence ID" value="KAL1266134.1"/>
    <property type="molecule type" value="Genomic_DNA"/>
</dbReference>
<comment type="caution">
    <text evidence="1">The sequence shown here is derived from an EMBL/GenBank/DDBJ whole genome shotgun (WGS) entry which is preliminary data.</text>
</comment>
<accession>A0ABR3MND1</accession>
<reference evidence="1 2" key="1">
    <citation type="submission" date="2023-09" db="EMBL/GenBank/DDBJ databases">
        <authorList>
            <person name="Wang M."/>
        </authorList>
    </citation>
    <scope>NUCLEOTIDE SEQUENCE [LARGE SCALE GENOMIC DNA]</scope>
    <source>
        <strain evidence="1">GT-2023</strain>
        <tissue evidence="1">Liver</tissue>
    </source>
</reference>
<dbReference type="Proteomes" id="UP001558613">
    <property type="component" value="Unassembled WGS sequence"/>
</dbReference>
<evidence type="ECO:0000313" key="2">
    <source>
        <dbReference type="Proteomes" id="UP001558613"/>
    </source>
</evidence>
<organism evidence="1 2">
    <name type="scientific">Cirrhinus molitorella</name>
    <name type="common">mud carp</name>
    <dbReference type="NCBI Taxonomy" id="172907"/>
    <lineage>
        <taxon>Eukaryota</taxon>
        <taxon>Metazoa</taxon>
        <taxon>Chordata</taxon>
        <taxon>Craniata</taxon>
        <taxon>Vertebrata</taxon>
        <taxon>Euteleostomi</taxon>
        <taxon>Actinopterygii</taxon>
        <taxon>Neopterygii</taxon>
        <taxon>Teleostei</taxon>
        <taxon>Ostariophysi</taxon>
        <taxon>Cypriniformes</taxon>
        <taxon>Cyprinidae</taxon>
        <taxon>Labeoninae</taxon>
        <taxon>Labeonini</taxon>
        <taxon>Cirrhinus</taxon>
    </lineage>
</organism>
<keyword evidence="2" id="KW-1185">Reference proteome</keyword>